<dbReference type="AlphaFoldDB" id="N9SVT4"/>
<proteinExistence type="predicted"/>
<accession>N9SVT4</accession>
<evidence type="ECO:0000313" key="1">
    <source>
        <dbReference type="EMBL" id="ENX58811.1"/>
    </source>
</evidence>
<reference evidence="1 2" key="1">
    <citation type="submission" date="2013-02" db="EMBL/GenBank/DDBJ databases">
        <title>The Genome Sequence of Acinetobacter sp. CIP 70.18.</title>
        <authorList>
            <consortium name="The Broad Institute Genome Sequencing Platform"/>
            <consortium name="The Broad Institute Genome Sequencing Center for Infectious Disease"/>
            <person name="Cerqueira G."/>
            <person name="Feldgarden M."/>
            <person name="Courvalin P."/>
            <person name="Perichon B."/>
            <person name="Grillot-Courvalin C."/>
            <person name="Clermont D."/>
            <person name="Rocha E."/>
            <person name="Yoon E.-J."/>
            <person name="Nemec A."/>
            <person name="Walker B."/>
            <person name="Young S.K."/>
            <person name="Zeng Q."/>
            <person name="Gargeya S."/>
            <person name="Fitzgerald M."/>
            <person name="Haas B."/>
            <person name="Abouelleil A."/>
            <person name="Alvarado L."/>
            <person name="Arachchi H.M."/>
            <person name="Berlin A.M."/>
            <person name="Chapman S.B."/>
            <person name="Dewar J."/>
            <person name="Goldberg J."/>
            <person name="Griggs A."/>
            <person name="Gujja S."/>
            <person name="Hansen M."/>
            <person name="Howarth C."/>
            <person name="Imamovic A."/>
            <person name="Larimer J."/>
            <person name="McCowan C."/>
            <person name="Murphy C."/>
            <person name="Neiman D."/>
            <person name="Pearson M."/>
            <person name="Priest M."/>
            <person name="Roberts A."/>
            <person name="Saif S."/>
            <person name="Shea T."/>
            <person name="Sisk P."/>
            <person name="Sykes S."/>
            <person name="Wortman J."/>
            <person name="Nusbaum C."/>
            <person name="Birren B."/>
        </authorList>
    </citation>
    <scope>NUCLEOTIDE SEQUENCE [LARGE SCALE GENOMIC DNA]</scope>
    <source>
        <strain evidence="1 2">CIP 70.18</strain>
    </source>
</reference>
<evidence type="ECO:0008006" key="3">
    <source>
        <dbReference type="Google" id="ProtNLM"/>
    </source>
</evidence>
<name>N9SVT4_9GAMM</name>
<gene>
    <name evidence="1" type="ORF">F902_01438</name>
</gene>
<dbReference type="RefSeq" id="WP_005202220.1">
    <property type="nucleotide sequence ID" value="NZ_KB850072.1"/>
</dbReference>
<evidence type="ECO:0000313" key="2">
    <source>
        <dbReference type="Proteomes" id="UP000013084"/>
    </source>
</evidence>
<dbReference type="Proteomes" id="UP000013084">
    <property type="component" value="Unassembled WGS sequence"/>
</dbReference>
<comment type="caution">
    <text evidence="1">The sequence shown here is derived from an EMBL/GenBank/DDBJ whole genome shotgun (WGS) entry which is preliminary data.</text>
</comment>
<dbReference type="PATRIC" id="fig|1217700.3.peg.1383"/>
<keyword evidence="2" id="KW-1185">Reference proteome</keyword>
<dbReference type="HOGENOM" id="CLU_2773637_0_0_6"/>
<organism evidence="1 2">
    <name type="scientific">Acinetobacter higginsii</name>
    <dbReference type="NCBI Taxonomy" id="70347"/>
    <lineage>
        <taxon>Bacteria</taxon>
        <taxon>Pseudomonadati</taxon>
        <taxon>Pseudomonadota</taxon>
        <taxon>Gammaproteobacteria</taxon>
        <taxon>Moraxellales</taxon>
        <taxon>Moraxellaceae</taxon>
        <taxon>Acinetobacter</taxon>
    </lineage>
</organism>
<sequence length="78" mass="9090">MIKKIEFEPGYTPSNLRLVVEELQSTGMTQQQIAESIGAARYTTLANWMSEHDQPRHRNMPADKWKNILELFHSKHLP</sequence>
<dbReference type="EMBL" id="APRN01000035">
    <property type="protein sequence ID" value="ENX58811.1"/>
    <property type="molecule type" value="Genomic_DNA"/>
</dbReference>
<protein>
    <recommendedName>
        <fullName evidence="3">XRE family transcriptional regulator</fullName>
    </recommendedName>
</protein>